<dbReference type="InterPro" id="IPR003855">
    <property type="entry name" value="K+_transporter"/>
</dbReference>
<name>A0ABR2M9W5_9ASPA</name>
<dbReference type="PANTHER" id="PTHR30540">
    <property type="entry name" value="OSMOTIC STRESS POTASSIUM TRANSPORTER"/>
    <property type="match status" value="1"/>
</dbReference>
<dbReference type="Pfam" id="PF02705">
    <property type="entry name" value="K_trans"/>
    <property type="match status" value="1"/>
</dbReference>
<feature type="transmembrane region" description="Helical" evidence="2">
    <location>
        <begin position="157"/>
        <end position="176"/>
    </location>
</feature>
<dbReference type="Proteomes" id="UP001412067">
    <property type="component" value="Unassembled WGS sequence"/>
</dbReference>
<keyword evidence="2" id="KW-0812">Transmembrane</keyword>
<evidence type="ECO:0000313" key="5">
    <source>
        <dbReference type="Proteomes" id="UP001412067"/>
    </source>
</evidence>
<sequence>MDQEKREGSDSQPNDEVVLHWKNYKNLLLLAYQSLGVVYGDLATSPLYVYNSTFYGRLRDFQDEETIFGVFSLIFWTFTLIPLLKYVLIVLSADDNGEGGTFALYSLFCRHAKFSLLPNQQAADEELSTYYRPGYISRTTQLSSLKRFLEKHKKTRTALLLIVLFGACMVIGDGVLTPAISVLSSISGLHIRAEGLSNAMVVLISCIVLVGLFALQHRGTHRVAFLFAPIVIIWLLCIGAIGLYNILYWNPRIYQALSPLYIIKFFKVTGRNGWLSLGGILLCITGSEAMFADLGHFTAASIRVGVLHIFSFS</sequence>
<dbReference type="InterPro" id="IPR053951">
    <property type="entry name" value="K_trans_N"/>
</dbReference>
<feature type="transmembrane region" description="Helical" evidence="2">
    <location>
        <begin position="67"/>
        <end position="88"/>
    </location>
</feature>
<dbReference type="EMBL" id="JBBWWR010000010">
    <property type="protein sequence ID" value="KAK8960720.1"/>
    <property type="molecule type" value="Genomic_DNA"/>
</dbReference>
<evidence type="ECO:0000259" key="3">
    <source>
        <dbReference type="Pfam" id="PF02705"/>
    </source>
</evidence>
<evidence type="ECO:0000256" key="2">
    <source>
        <dbReference type="SAM" id="Phobius"/>
    </source>
</evidence>
<feature type="domain" description="K+ potassium transporter integral membrane" evidence="3">
    <location>
        <begin position="30"/>
        <end position="309"/>
    </location>
</feature>
<feature type="transmembrane region" description="Helical" evidence="2">
    <location>
        <begin position="227"/>
        <end position="249"/>
    </location>
</feature>
<keyword evidence="2" id="KW-0472">Membrane</keyword>
<dbReference type="PANTHER" id="PTHR30540:SF108">
    <property type="entry name" value="POTASSIUM TRANSPORTER 3"/>
    <property type="match status" value="1"/>
</dbReference>
<organism evidence="4 5">
    <name type="scientific">Platanthera guangdongensis</name>
    <dbReference type="NCBI Taxonomy" id="2320717"/>
    <lineage>
        <taxon>Eukaryota</taxon>
        <taxon>Viridiplantae</taxon>
        <taxon>Streptophyta</taxon>
        <taxon>Embryophyta</taxon>
        <taxon>Tracheophyta</taxon>
        <taxon>Spermatophyta</taxon>
        <taxon>Magnoliopsida</taxon>
        <taxon>Liliopsida</taxon>
        <taxon>Asparagales</taxon>
        <taxon>Orchidaceae</taxon>
        <taxon>Orchidoideae</taxon>
        <taxon>Orchideae</taxon>
        <taxon>Orchidinae</taxon>
        <taxon>Platanthera</taxon>
    </lineage>
</organism>
<keyword evidence="5" id="KW-1185">Reference proteome</keyword>
<comment type="similarity">
    <text evidence="1">Belongs to the HAK/KUP transporter (TC 2.A.72.3) family.</text>
</comment>
<reference evidence="4 5" key="1">
    <citation type="journal article" date="2022" name="Nat. Plants">
        <title>Genomes of leafy and leafless Platanthera orchids illuminate the evolution of mycoheterotrophy.</title>
        <authorList>
            <person name="Li M.H."/>
            <person name="Liu K.W."/>
            <person name="Li Z."/>
            <person name="Lu H.C."/>
            <person name="Ye Q.L."/>
            <person name="Zhang D."/>
            <person name="Wang J.Y."/>
            <person name="Li Y.F."/>
            <person name="Zhong Z.M."/>
            <person name="Liu X."/>
            <person name="Yu X."/>
            <person name="Liu D.K."/>
            <person name="Tu X.D."/>
            <person name="Liu B."/>
            <person name="Hao Y."/>
            <person name="Liao X.Y."/>
            <person name="Jiang Y.T."/>
            <person name="Sun W.H."/>
            <person name="Chen J."/>
            <person name="Chen Y.Q."/>
            <person name="Ai Y."/>
            <person name="Zhai J.W."/>
            <person name="Wu S.S."/>
            <person name="Zhou Z."/>
            <person name="Hsiao Y.Y."/>
            <person name="Wu W.L."/>
            <person name="Chen Y.Y."/>
            <person name="Lin Y.F."/>
            <person name="Hsu J.L."/>
            <person name="Li C.Y."/>
            <person name="Wang Z.W."/>
            <person name="Zhao X."/>
            <person name="Zhong W.Y."/>
            <person name="Ma X.K."/>
            <person name="Ma L."/>
            <person name="Huang J."/>
            <person name="Chen G.Z."/>
            <person name="Huang M.Z."/>
            <person name="Huang L."/>
            <person name="Peng D.H."/>
            <person name="Luo Y.B."/>
            <person name="Zou S.Q."/>
            <person name="Chen S.P."/>
            <person name="Lan S."/>
            <person name="Tsai W.C."/>
            <person name="Van de Peer Y."/>
            <person name="Liu Z.J."/>
        </authorList>
    </citation>
    <scope>NUCLEOTIDE SEQUENCE [LARGE SCALE GENOMIC DNA]</scope>
    <source>
        <strain evidence="4">Lor288</strain>
    </source>
</reference>
<proteinExistence type="inferred from homology"/>
<gene>
    <name evidence="4" type="primary">HAK2</name>
    <name evidence="4" type="ORF">KSP40_PGU016872</name>
</gene>
<protein>
    <submittedName>
        <fullName evidence="4">Potassium transporter 2</fullName>
    </submittedName>
</protein>
<evidence type="ECO:0000256" key="1">
    <source>
        <dbReference type="ARBA" id="ARBA00008440"/>
    </source>
</evidence>
<feature type="transmembrane region" description="Helical" evidence="2">
    <location>
        <begin position="196"/>
        <end position="215"/>
    </location>
</feature>
<keyword evidence="2" id="KW-1133">Transmembrane helix</keyword>
<accession>A0ABR2M9W5</accession>
<evidence type="ECO:0000313" key="4">
    <source>
        <dbReference type="EMBL" id="KAK8960720.1"/>
    </source>
</evidence>
<comment type="caution">
    <text evidence="4">The sequence shown here is derived from an EMBL/GenBank/DDBJ whole genome shotgun (WGS) entry which is preliminary data.</text>
</comment>